<dbReference type="EMBL" id="CP138580">
    <property type="protein sequence ID" value="WPG98106.1"/>
    <property type="molecule type" value="Genomic_DNA"/>
</dbReference>
<dbReference type="PANTHER" id="PTHR13622">
    <property type="entry name" value="THIAMIN PYROPHOSPHOKINASE"/>
    <property type="match status" value="1"/>
</dbReference>
<dbReference type="Pfam" id="PF04265">
    <property type="entry name" value="TPK_B1_binding"/>
    <property type="match status" value="1"/>
</dbReference>
<name>A0AAQ3LY23_9PEZI</name>
<dbReference type="InterPro" id="IPR006282">
    <property type="entry name" value="Thi_PPkinase"/>
</dbReference>
<evidence type="ECO:0000256" key="1">
    <source>
        <dbReference type="ARBA" id="ARBA00005078"/>
    </source>
</evidence>
<evidence type="ECO:0000256" key="6">
    <source>
        <dbReference type="ARBA" id="ARBA00022840"/>
    </source>
</evidence>
<dbReference type="AlphaFoldDB" id="A0AAQ3LY23"/>
<dbReference type="PANTHER" id="PTHR13622:SF8">
    <property type="entry name" value="THIAMIN PYROPHOSPHOKINASE 1"/>
    <property type="match status" value="1"/>
</dbReference>
<gene>
    <name evidence="9" type="ORF">R9X50_00089200</name>
</gene>
<comment type="similarity">
    <text evidence="2 7">Belongs to the thiamine pyrophosphokinase family.</text>
</comment>
<evidence type="ECO:0000256" key="4">
    <source>
        <dbReference type="ARBA" id="ARBA00022741"/>
    </source>
</evidence>
<keyword evidence="5 7" id="KW-0418">Kinase</keyword>
<dbReference type="GO" id="GO:0009229">
    <property type="term" value="P:thiamine diphosphate biosynthetic process"/>
    <property type="evidence" value="ECO:0007669"/>
    <property type="project" value="UniProtKB-UniRule"/>
</dbReference>
<dbReference type="SUPFAM" id="SSF63862">
    <property type="entry name" value="Thiamin pyrophosphokinase, substrate-binding domain"/>
    <property type="match status" value="1"/>
</dbReference>
<dbReference type="PIRSF" id="PIRSF031057">
    <property type="entry name" value="Thiamin_pyrophosphokinase"/>
    <property type="match status" value="1"/>
</dbReference>
<proteinExistence type="inferred from homology"/>
<evidence type="ECO:0000313" key="10">
    <source>
        <dbReference type="Proteomes" id="UP001303373"/>
    </source>
</evidence>
<dbReference type="NCBIfam" id="TIGR01378">
    <property type="entry name" value="thi_PPkinase"/>
    <property type="match status" value="1"/>
</dbReference>
<keyword evidence="4 7" id="KW-0547">Nucleotide-binding</keyword>
<dbReference type="InterPro" id="IPR036371">
    <property type="entry name" value="TPK_B1-bd_sf"/>
</dbReference>
<keyword evidence="3 7" id="KW-0808">Transferase</keyword>
<dbReference type="SMART" id="SM00983">
    <property type="entry name" value="TPK_B1_binding"/>
    <property type="match status" value="1"/>
</dbReference>
<protein>
    <recommendedName>
        <fullName evidence="7">Thiamine pyrophosphokinase</fullName>
        <ecNumber evidence="7">2.7.6.2</ecNumber>
    </recommendedName>
</protein>
<keyword evidence="6 7" id="KW-0067">ATP-binding</keyword>
<evidence type="ECO:0000259" key="8">
    <source>
        <dbReference type="SMART" id="SM00983"/>
    </source>
</evidence>
<accession>A0AAQ3LY23</accession>
<dbReference type="InterPro" id="IPR016966">
    <property type="entry name" value="Thiamin_pyrophosphokinase_euk"/>
</dbReference>
<dbReference type="GO" id="GO:0030975">
    <property type="term" value="F:thiamine binding"/>
    <property type="evidence" value="ECO:0007669"/>
    <property type="project" value="UniProtKB-UniRule"/>
</dbReference>
<dbReference type="InterPro" id="IPR036759">
    <property type="entry name" value="TPK_catalytic_sf"/>
</dbReference>
<evidence type="ECO:0000256" key="3">
    <source>
        <dbReference type="ARBA" id="ARBA00022679"/>
    </source>
</evidence>
<dbReference type="GO" id="GO:0006772">
    <property type="term" value="P:thiamine metabolic process"/>
    <property type="evidence" value="ECO:0007669"/>
    <property type="project" value="InterPro"/>
</dbReference>
<dbReference type="Pfam" id="PF04263">
    <property type="entry name" value="TPK_catalytic"/>
    <property type="match status" value="1"/>
</dbReference>
<dbReference type="GO" id="GO:0005524">
    <property type="term" value="F:ATP binding"/>
    <property type="evidence" value="ECO:0007669"/>
    <property type="project" value="UniProtKB-UniRule"/>
</dbReference>
<dbReference type="EC" id="2.7.6.2" evidence="7"/>
<dbReference type="CDD" id="cd07995">
    <property type="entry name" value="TPK"/>
    <property type="match status" value="1"/>
</dbReference>
<feature type="domain" description="Thiamin pyrophosphokinase thiamin-binding" evidence="8">
    <location>
        <begin position="195"/>
        <end position="260"/>
    </location>
</feature>
<comment type="pathway">
    <text evidence="1 7">Cofactor biosynthesis; thiamine diphosphate biosynthesis; thiamine diphosphate from thiamine: step 1/1.</text>
</comment>
<dbReference type="InterPro" id="IPR007371">
    <property type="entry name" value="TPK_catalytic"/>
</dbReference>
<evidence type="ECO:0000256" key="2">
    <source>
        <dbReference type="ARBA" id="ARBA00006785"/>
    </source>
</evidence>
<dbReference type="InterPro" id="IPR007373">
    <property type="entry name" value="Thiamin_PyroPKinase_B1-bd"/>
</dbReference>
<evidence type="ECO:0000256" key="7">
    <source>
        <dbReference type="PIRNR" id="PIRNR031057"/>
    </source>
</evidence>
<keyword evidence="10" id="KW-1185">Reference proteome</keyword>
<evidence type="ECO:0000313" key="9">
    <source>
        <dbReference type="EMBL" id="WPG98106.1"/>
    </source>
</evidence>
<comment type="catalytic activity">
    <reaction evidence="7">
        <text>thiamine + ATP = thiamine diphosphate + AMP + H(+)</text>
        <dbReference type="Rhea" id="RHEA:11576"/>
        <dbReference type="ChEBI" id="CHEBI:15378"/>
        <dbReference type="ChEBI" id="CHEBI:18385"/>
        <dbReference type="ChEBI" id="CHEBI:30616"/>
        <dbReference type="ChEBI" id="CHEBI:58937"/>
        <dbReference type="ChEBI" id="CHEBI:456215"/>
    </reaction>
</comment>
<dbReference type="GO" id="GO:0016301">
    <property type="term" value="F:kinase activity"/>
    <property type="evidence" value="ECO:0007669"/>
    <property type="project" value="UniProtKB-UniRule"/>
</dbReference>
<dbReference type="Gene3D" id="3.40.50.10240">
    <property type="entry name" value="Thiamin pyrophosphokinase, catalytic domain"/>
    <property type="match status" value="1"/>
</dbReference>
<evidence type="ECO:0000256" key="5">
    <source>
        <dbReference type="ARBA" id="ARBA00022777"/>
    </source>
</evidence>
<sequence length="281" mass="31332">MLGQHGISNGEATELRPVVFLEAHPDAIRTVQEDGRTGLIILNSPISDYKYFQRIYAHASFRLCADGGANRLHDLASRTHRELTWEEALRTVLPDIIHGDLDSLDDSVRQRYEKLGVTITKDPDQYSTDFGKAVKVVTEQLPNVRDILIFGSVGGRVDQGIGLLGELYREQITRHPEVRFWLFSESNVTTLLRPGTTIIHTPLESGLIEKNIGILPLYGPGKISTKGLEWDVEDWPTQIGGQVSTSNHIVAPQISITTDLEMLFTVERKIVNEPRQTVAGS</sequence>
<organism evidence="9 10">
    <name type="scientific">Acrodontium crateriforme</name>
    <dbReference type="NCBI Taxonomy" id="150365"/>
    <lineage>
        <taxon>Eukaryota</taxon>
        <taxon>Fungi</taxon>
        <taxon>Dikarya</taxon>
        <taxon>Ascomycota</taxon>
        <taxon>Pezizomycotina</taxon>
        <taxon>Dothideomycetes</taxon>
        <taxon>Dothideomycetidae</taxon>
        <taxon>Mycosphaerellales</taxon>
        <taxon>Teratosphaeriaceae</taxon>
        <taxon>Acrodontium</taxon>
    </lineage>
</organism>
<dbReference type="GO" id="GO:0004788">
    <property type="term" value="F:thiamine diphosphokinase activity"/>
    <property type="evidence" value="ECO:0007669"/>
    <property type="project" value="UniProtKB-UniRule"/>
</dbReference>
<reference evidence="9 10" key="1">
    <citation type="submission" date="2023-11" db="EMBL/GenBank/DDBJ databases">
        <title>An acidophilic fungus is an integral part of prey digestion in a carnivorous sundew plant.</title>
        <authorList>
            <person name="Tsai I.J."/>
        </authorList>
    </citation>
    <scope>NUCLEOTIDE SEQUENCE [LARGE SCALE GENOMIC DNA]</scope>
    <source>
        <strain evidence="9">169a</strain>
    </source>
</reference>
<dbReference type="SUPFAM" id="SSF63999">
    <property type="entry name" value="Thiamin pyrophosphokinase, catalytic domain"/>
    <property type="match status" value="1"/>
</dbReference>
<dbReference type="Proteomes" id="UP001303373">
    <property type="component" value="Chromosome 1"/>
</dbReference>